<organism evidence="2 3">
    <name type="scientific">Sphingomonas agrestis</name>
    <dbReference type="NCBI Taxonomy" id="3080540"/>
    <lineage>
        <taxon>Bacteria</taxon>
        <taxon>Pseudomonadati</taxon>
        <taxon>Pseudomonadota</taxon>
        <taxon>Alphaproteobacteria</taxon>
        <taxon>Sphingomonadales</taxon>
        <taxon>Sphingomonadaceae</taxon>
        <taxon>Sphingomonas</taxon>
    </lineage>
</organism>
<dbReference type="SUPFAM" id="SSF159888">
    <property type="entry name" value="YdhG-like"/>
    <property type="match status" value="1"/>
</dbReference>
<accession>A0ABU3YAE6</accession>
<keyword evidence="3" id="KW-1185">Reference proteome</keyword>
<comment type="caution">
    <text evidence="2">The sequence shown here is derived from an EMBL/GenBank/DDBJ whole genome shotgun (WGS) entry which is preliminary data.</text>
</comment>
<proteinExistence type="predicted"/>
<reference evidence="2 3" key="1">
    <citation type="submission" date="2023-10" db="EMBL/GenBank/DDBJ databases">
        <title>Sphingomonas sp. HF-S4 16S ribosomal RNA gene Genome sequencing and assembly.</title>
        <authorList>
            <person name="Lee H."/>
        </authorList>
    </citation>
    <scope>NUCLEOTIDE SEQUENCE [LARGE SCALE GENOMIC DNA]</scope>
    <source>
        <strain evidence="2 3">HF-S4</strain>
    </source>
</reference>
<dbReference type="RefSeq" id="WP_317227457.1">
    <property type="nucleotide sequence ID" value="NZ_JAWJEJ010000001.1"/>
</dbReference>
<dbReference type="InterPro" id="IPR014922">
    <property type="entry name" value="YdhG-like"/>
</dbReference>
<evidence type="ECO:0000313" key="2">
    <source>
        <dbReference type="EMBL" id="MDV3458390.1"/>
    </source>
</evidence>
<evidence type="ECO:0000313" key="3">
    <source>
        <dbReference type="Proteomes" id="UP001273531"/>
    </source>
</evidence>
<dbReference type="EMBL" id="JAWJEJ010000001">
    <property type="protein sequence ID" value="MDV3458390.1"/>
    <property type="molecule type" value="Genomic_DNA"/>
</dbReference>
<gene>
    <name evidence="2" type="ORF">RZN05_15435</name>
</gene>
<protein>
    <submittedName>
        <fullName evidence="2">DUF1801 domain-containing protein</fullName>
    </submittedName>
</protein>
<sequence>MHVEVETFLAALPPEKRALTDRLRALLHAAAPGLEERIKWNAPSFGDRVTLNYAPKGGMRVILHRGAKPHDLAGFAFADAGGTACWPSPDRGVVAIRDLADLEAKADALVALVGDWIPATR</sequence>
<feature type="domain" description="YdhG-like" evidence="1">
    <location>
        <begin position="16"/>
        <end position="117"/>
    </location>
</feature>
<dbReference type="Proteomes" id="UP001273531">
    <property type="component" value="Unassembled WGS sequence"/>
</dbReference>
<dbReference type="Pfam" id="PF08818">
    <property type="entry name" value="DUF1801"/>
    <property type="match status" value="1"/>
</dbReference>
<evidence type="ECO:0000259" key="1">
    <source>
        <dbReference type="Pfam" id="PF08818"/>
    </source>
</evidence>
<dbReference type="Gene3D" id="3.90.1150.200">
    <property type="match status" value="1"/>
</dbReference>
<name>A0ABU3YAE6_9SPHN</name>